<evidence type="ECO:0000256" key="12">
    <source>
        <dbReference type="PIRSR" id="PIRSR605708-2"/>
    </source>
</evidence>
<dbReference type="Gene3D" id="2.60.120.10">
    <property type="entry name" value="Jelly Rolls"/>
    <property type="match status" value="1"/>
</dbReference>
<evidence type="ECO:0000256" key="5">
    <source>
        <dbReference type="ARBA" id="ARBA00022723"/>
    </source>
</evidence>
<keyword evidence="6" id="KW-0828">Tyrosine catabolism</keyword>
<reference evidence="15 16" key="2">
    <citation type="submission" date="2021-10" db="EMBL/GenBank/DDBJ databases">
        <authorList>
            <person name="Piombo E."/>
        </authorList>
    </citation>
    <scope>NUCLEOTIDE SEQUENCE [LARGE SCALE GENOMIC DNA]</scope>
</reference>
<keyword evidence="16" id="KW-1185">Reference proteome</keyword>
<evidence type="ECO:0000313" key="16">
    <source>
        <dbReference type="Proteomes" id="UP000754883"/>
    </source>
</evidence>
<accession>A0A9N9U734</accession>
<dbReference type="Pfam" id="PF04209">
    <property type="entry name" value="HgmA_C"/>
    <property type="match status" value="1"/>
</dbReference>
<keyword evidence="9 12" id="KW-0408">Iron</keyword>
<evidence type="ECO:0000256" key="1">
    <source>
        <dbReference type="ARBA" id="ARBA00001962"/>
    </source>
</evidence>
<evidence type="ECO:0000256" key="3">
    <source>
        <dbReference type="ARBA" id="ARBA00007757"/>
    </source>
</evidence>
<keyword evidence="5 12" id="KW-0479">Metal-binding</keyword>
<evidence type="ECO:0000256" key="10">
    <source>
        <dbReference type="ARBA" id="ARBA00023232"/>
    </source>
</evidence>
<dbReference type="GO" id="GO:0046872">
    <property type="term" value="F:metal ion binding"/>
    <property type="evidence" value="ECO:0007669"/>
    <property type="project" value="UniProtKB-KW"/>
</dbReference>
<dbReference type="Pfam" id="PF20510">
    <property type="entry name" value="HgmA_N"/>
    <property type="match status" value="1"/>
</dbReference>
<proteinExistence type="inferred from homology"/>
<comment type="cofactor">
    <cofactor evidence="1 12">
        <name>Fe cation</name>
        <dbReference type="ChEBI" id="CHEBI:24875"/>
    </cofactor>
</comment>
<feature type="binding site" evidence="12">
    <location>
        <position position="382"/>
    </location>
    <ligand>
        <name>Fe cation</name>
        <dbReference type="ChEBI" id="CHEBI:24875"/>
    </ligand>
</feature>
<feature type="binding site" evidence="12">
    <location>
        <position position="420"/>
    </location>
    <ligand>
        <name>Fe cation</name>
        <dbReference type="ChEBI" id="CHEBI:24875"/>
    </ligand>
</feature>
<feature type="binding site" evidence="12">
    <location>
        <position position="388"/>
    </location>
    <ligand>
        <name>Fe cation</name>
        <dbReference type="ChEBI" id="CHEBI:24875"/>
    </ligand>
</feature>
<comment type="similarity">
    <text evidence="3">Belongs to the homogentisate dioxygenase family.</text>
</comment>
<feature type="non-terminal residue" evidence="15">
    <location>
        <position position="1"/>
    </location>
</feature>
<dbReference type="InterPro" id="IPR005708">
    <property type="entry name" value="Homogentis_dOase"/>
</dbReference>
<dbReference type="InterPro" id="IPR011051">
    <property type="entry name" value="RmlC_Cupin_sf"/>
</dbReference>
<gene>
    <name evidence="15" type="ORF">CBYS24578_00016081</name>
</gene>
<feature type="active site" description="Proton acceptor" evidence="11">
    <location>
        <position position="339"/>
    </location>
</feature>
<evidence type="ECO:0000313" key="15">
    <source>
        <dbReference type="EMBL" id="CAG9977220.1"/>
    </source>
</evidence>
<dbReference type="OrthoDB" id="1689029at2759"/>
<feature type="domain" description="Homogentisate 1,2-dioxygenase N-terminal" evidence="14">
    <location>
        <begin position="50"/>
        <end position="326"/>
    </location>
</feature>
<evidence type="ECO:0000256" key="8">
    <source>
        <dbReference type="ARBA" id="ARBA00023002"/>
    </source>
</evidence>
<keyword evidence="7" id="KW-0223">Dioxygenase</keyword>
<dbReference type="PANTHER" id="PTHR11056">
    <property type="entry name" value="HOMOGENTISATE 1,2-DIOXYGENASE"/>
    <property type="match status" value="1"/>
</dbReference>
<protein>
    <recommendedName>
        <fullName evidence="4">homogentisate 1,2-dioxygenase</fullName>
        <ecNumber evidence="4">1.13.11.5</ecNumber>
    </recommendedName>
</protein>
<dbReference type="GO" id="GO:0005737">
    <property type="term" value="C:cytoplasm"/>
    <property type="evidence" value="ECO:0007669"/>
    <property type="project" value="TreeGrafter"/>
</dbReference>
<comment type="pathway">
    <text evidence="2">Amino-acid degradation; L-phenylalanine degradation; acetoacetate and fumarate from L-phenylalanine: step 4/6.</text>
</comment>
<evidence type="ECO:0000259" key="14">
    <source>
        <dbReference type="Pfam" id="PF20510"/>
    </source>
</evidence>
<dbReference type="AlphaFoldDB" id="A0A9N9U734"/>
<dbReference type="FunFam" id="2.60.120.10:FF:000034">
    <property type="entry name" value="Homogentisate 1,2-dioxygenase"/>
    <property type="match status" value="1"/>
</dbReference>
<sequence length="525" mass="58470">SGPKEHRTSISSKQVARLASMAEQTQSIATPFHFTDLRLTKPVREDDPFEYQSGFGNHFQSELIPGTLPLGQNHPQICRFNLYTEVFTASAFAAPRSANQSSVFYRCRPSCAIDGHVDVETRSAWQSCFLATNKAVRSIASQAEWAPFELPNEKTDFIDGIRTVGGNGDASLRDGIALHIYAINANMDRRALVNADGDYMLIVQLGHIILQTELGRLYLQPGEIAVVPRGIKHRISLAKGHEQARGYMIELYGSRWELPTLGPIGCSGLANPRDFLSPVAFVDDELDAEWLVFTKITGKYSVHRQDHSPFDVAAWHGNCVPYKYDLTKFVSVSSVSVDHTDPSVFTVLTAKSRDPDTPIADFLWFGPRWDVAQNTFRPPFFHRNAASEFLANIYSESAGAGRSAGFRPGGGSYEAGHIAHGGFSQPYLTEMRRMKNEPRIISSGSLTFMLESSRSLMFTEWGISSSKQEATDASVWKKFPDRFSTDPAVRQLLQKVKSNYKARKAADELFHDDDRIAELVKSSKD</sequence>
<keyword evidence="10" id="KW-0585">Phenylalanine catabolism</keyword>
<evidence type="ECO:0000256" key="9">
    <source>
        <dbReference type="ARBA" id="ARBA00023004"/>
    </source>
</evidence>
<dbReference type="EC" id="1.13.11.5" evidence="4"/>
<dbReference type="SUPFAM" id="SSF51182">
    <property type="entry name" value="RmlC-like cupins"/>
    <property type="match status" value="1"/>
</dbReference>
<dbReference type="PANTHER" id="PTHR11056:SF5">
    <property type="entry name" value="HOMOGENTISATE 1,2-DIOXYGENASE"/>
    <property type="match status" value="1"/>
</dbReference>
<feature type="binding site" evidence="12">
    <location>
        <position position="420"/>
    </location>
    <ligand>
        <name>homogentisate</name>
        <dbReference type="ChEBI" id="CHEBI:16169"/>
    </ligand>
</feature>
<feature type="domain" description="Homogentisate 1,2-dioxygenase C-terminal" evidence="13">
    <location>
        <begin position="328"/>
        <end position="482"/>
    </location>
</feature>
<evidence type="ECO:0000256" key="7">
    <source>
        <dbReference type="ARBA" id="ARBA00022964"/>
    </source>
</evidence>
<dbReference type="EMBL" id="CABFNO020001296">
    <property type="protein sequence ID" value="CAG9977220.1"/>
    <property type="molecule type" value="Genomic_DNA"/>
</dbReference>
<evidence type="ECO:0000256" key="6">
    <source>
        <dbReference type="ARBA" id="ARBA00022878"/>
    </source>
</evidence>
<dbReference type="InterPro" id="IPR046452">
    <property type="entry name" value="HgmA_N"/>
</dbReference>
<organism evidence="15 16">
    <name type="scientific">Clonostachys byssicola</name>
    <dbReference type="NCBI Taxonomy" id="160290"/>
    <lineage>
        <taxon>Eukaryota</taxon>
        <taxon>Fungi</taxon>
        <taxon>Dikarya</taxon>
        <taxon>Ascomycota</taxon>
        <taxon>Pezizomycotina</taxon>
        <taxon>Sordariomycetes</taxon>
        <taxon>Hypocreomycetidae</taxon>
        <taxon>Hypocreales</taxon>
        <taxon>Bionectriaceae</taxon>
        <taxon>Clonostachys</taxon>
    </lineage>
</organism>
<dbReference type="GO" id="GO:0006572">
    <property type="term" value="P:L-tyrosine catabolic process"/>
    <property type="evidence" value="ECO:0007669"/>
    <property type="project" value="UniProtKB-KW"/>
</dbReference>
<evidence type="ECO:0000256" key="11">
    <source>
        <dbReference type="PIRSR" id="PIRSR605708-1"/>
    </source>
</evidence>
<name>A0A9N9U734_9HYPO</name>
<dbReference type="Proteomes" id="UP000754883">
    <property type="component" value="Unassembled WGS sequence"/>
</dbReference>
<evidence type="ECO:0000256" key="4">
    <source>
        <dbReference type="ARBA" id="ARBA00013127"/>
    </source>
</evidence>
<evidence type="ECO:0000259" key="13">
    <source>
        <dbReference type="Pfam" id="PF04209"/>
    </source>
</evidence>
<evidence type="ECO:0000256" key="2">
    <source>
        <dbReference type="ARBA" id="ARBA00004704"/>
    </source>
</evidence>
<dbReference type="InterPro" id="IPR046451">
    <property type="entry name" value="HgmA_C"/>
</dbReference>
<dbReference type="InterPro" id="IPR014710">
    <property type="entry name" value="RmlC-like_jellyroll"/>
</dbReference>
<keyword evidence="8" id="KW-0560">Oxidoreductase</keyword>
<dbReference type="CDD" id="cd07000">
    <property type="entry name" value="cupin_HGO_N"/>
    <property type="match status" value="1"/>
</dbReference>
<dbReference type="GO" id="GO:0004411">
    <property type="term" value="F:homogentisate 1,2-dioxygenase activity"/>
    <property type="evidence" value="ECO:0007669"/>
    <property type="project" value="UniProtKB-EC"/>
</dbReference>
<dbReference type="GO" id="GO:0006559">
    <property type="term" value="P:L-phenylalanine catabolic process"/>
    <property type="evidence" value="ECO:0007669"/>
    <property type="project" value="UniProtKB-KW"/>
</dbReference>
<reference evidence="16" key="1">
    <citation type="submission" date="2019-06" db="EMBL/GenBank/DDBJ databases">
        <authorList>
            <person name="Broberg M."/>
        </authorList>
    </citation>
    <scope>NUCLEOTIDE SEQUENCE [LARGE SCALE GENOMIC DNA]</scope>
</reference>
<comment type="caution">
    <text evidence="15">The sequence shown here is derived from an EMBL/GenBank/DDBJ whole genome shotgun (WGS) entry which is preliminary data.</text>
</comment>